<reference evidence="2 3" key="1">
    <citation type="submission" date="2007-07" db="EMBL/GenBank/DDBJ databases">
        <title>Complete sequence of Fervidobacterium nodosum Rt17-B1.</title>
        <authorList>
            <consortium name="US DOE Joint Genome Institute"/>
            <person name="Copeland A."/>
            <person name="Lucas S."/>
            <person name="Lapidus A."/>
            <person name="Barry K."/>
            <person name="Glavina del Rio T."/>
            <person name="Dalin E."/>
            <person name="Tice H."/>
            <person name="Pitluck S."/>
            <person name="Saunders E."/>
            <person name="Brettin T."/>
            <person name="Bruce D."/>
            <person name="Detter J.C."/>
            <person name="Han C."/>
            <person name="Schmutz J."/>
            <person name="Larimer F."/>
            <person name="Land M."/>
            <person name="Hauser L."/>
            <person name="Kyrpides N."/>
            <person name="Mikhailova N."/>
            <person name="Nelson K."/>
            <person name="Gogarten J.P."/>
            <person name="Noll K."/>
            <person name="Richardson P."/>
        </authorList>
    </citation>
    <scope>NUCLEOTIDE SEQUENCE [LARGE SCALE GENOMIC DNA]</scope>
    <source>
        <strain evidence="3">ATCC 35602 / DSM 5306 / Rt17-B1</strain>
    </source>
</reference>
<accession>A7HJK2</accession>
<name>A7HJK2_FERNB</name>
<proteinExistence type="predicted"/>
<feature type="transmembrane region" description="Helical" evidence="1">
    <location>
        <begin position="6"/>
        <end position="25"/>
    </location>
</feature>
<dbReference type="AlphaFoldDB" id="A7HJK2"/>
<keyword evidence="3" id="KW-1185">Reference proteome</keyword>
<gene>
    <name evidence="2" type="ordered locus">Fnod_0218</name>
</gene>
<dbReference type="RefSeq" id="WP_011993408.1">
    <property type="nucleotide sequence ID" value="NC_009718.1"/>
</dbReference>
<reference evidence="2 3" key="2">
    <citation type="journal article" date="2009" name="Proc. Natl. Acad. Sci. U.S.A.">
        <title>On the chimeric nature, thermophilic origin, and phylogenetic placement of the Thermotogales.</title>
        <authorList>
            <person name="Zhaxybayeva O."/>
            <person name="Swithers K.S."/>
            <person name="Lapierre P."/>
            <person name="Fournier G.P."/>
            <person name="Bickhart D.M."/>
            <person name="DeBoy R.T."/>
            <person name="Nelson K.E."/>
            <person name="Nesbo C.L."/>
            <person name="Doolittle W.F."/>
            <person name="Gogarten J.P."/>
            <person name="Noll K.M."/>
        </authorList>
    </citation>
    <scope>NUCLEOTIDE SEQUENCE [LARGE SCALE GENOMIC DNA]</scope>
    <source>
        <strain evidence="3">ATCC 35602 / DSM 5306 / Rt17-B1</strain>
    </source>
</reference>
<dbReference type="STRING" id="381764.Fnod_0218"/>
<keyword evidence="1" id="KW-1133">Transmembrane helix</keyword>
<organism evidence="2 3">
    <name type="scientific">Fervidobacterium nodosum (strain ATCC 35602 / DSM 5306 / Rt17-B1)</name>
    <dbReference type="NCBI Taxonomy" id="381764"/>
    <lineage>
        <taxon>Bacteria</taxon>
        <taxon>Thermotogati</taxon>
        <taxon>Thermotogota</taxon>
        <taxon>Thermotogae</taxon>
        <taxon>Thermotogales</taxon>
        <taxon>Fervidobacteriaceae</taxon>
        <taxon>Fervidobacterium</taxon>
    </lineage>
</organism>
<dbReference type="Gene3D" id="3.90.226.10">
    <property type="entry name" value="2-enoyl-CoA Hydratase, Chain A, domain 1"/>
    <property type="match status" value="1"/>
</dbReference>
<dbReference type="EMBL" id="CP000771">
    <property type="protein sequence ID" value="ABS60085.1"/>
    <property type="molecule type" value="Genomic_DNA"/>
</dbReference>
<dbReference type="Proteomes" id="UP000002415">
    <property type="component" value="Chromosome"/>
</dbReference>
<evidence type="ECO:0000313" key="3">
    <source>
        <dbReference type="Proteomes" id="UP000002415"/>
    </source>
</evidence>
<sequence length="426" mass="49617">MKIPNFTFWFIIIVFVIGGLAIYVYEHFRYSPFSLQVDFEVAKGYIYDKHVECYNPNFRNKFRTRNVQFNSRMTPYQFAMNVAPVLSELNDGTTRIEIPIRRVDKILPLKFKYIDNEVFVYETNCEIPEGSKIISINGEPIDTILERYTRLYPNLSEFEAKYAFVEKLLTYYLKIIDANSIQIVYKSPQSSVQKTTYLKGIEKFQEKRNIIDLIKLDESLVVKINSFKISSKEDMQYVAQKMEEIAGESSDSSITIFDLRYASDGDETIPLAIISMLISQPEKLYQELYVRYKDHLVKKDQIPIQPDENQLLGKVYFLVDKTCFYTPHKVLLSFFAKSGEKNNNVTIISSDNEYNFSNVFYVDEIAKILPNTKAYLIIPTGKVLVNGIPDIQVNEYLKLNCEELINLDSYKTYLEKIAKIIKNIGR</sequence>
<dbReference type="SUPFAM" id="SSF52096">
    <property type="entry name" value="ClpP/crotonase"/>
    <property type="match status" value="1"/>
</dbReference>
<dbReference type="eggNOG" id="COG0793">
    <property type="taxonomic scope" value="Bacteria"/>
</dbReference>
<dbReference type="InterPro" id="IPR029045">
    <property type="entry name" value="ClpP/crotonase-like_dom_sf"/>
</dbReference>
<keyword evidence="1" id="KW-0812">Transmembrane</keyword>
<dbReference type="OrthoDB" id="39584at2"/>
<protein>
    <submittedName>
        <fullName evidence="2">Uncharacterized protein</fullName>
    </submittedName>
</protein>
<dbReference type="HOGENOM" id="CLU_646818_0_0_0"/>
<keyword evidence="1" id="KW-0472">Membrane</keyword>
<evidence type="ECO:0000256" key="1">
    <source>
        <dbReference type="SAM" id="Phobius"/>
    </source>
</evidence>
<evidence type="ECO:0000313" key="2">
    <source>
        <dbReference type="EMBL" id="ABS60085.1"/>
    </source>
</evidence>
<dbReference type="KEGG" id="fno:Fnod_0218"/>